<dbReference type="EC" id="3.4.21.-" evidence="9"/>
<evidence type="ECO:0000256" key="6">
    <source>
        <dbReference type="ARBA" id="ARBA00023136"/>
    </source>
</evidence>
<feature type="transmembrane region" description="Helical" evidence="7">
    <location>
        <begin position="126"/>
        <end position="147"/>
    </location>
</feature>
<feature type="domain" description="Peptidase S54 rhomboid" evidence="8">
    <location>
        <begin position="60"/>
        <end position="196"/>
    </location>
</feature>
<dbReference type="GO" id="GO:0006508">
    <property type="term" value="P:proteolysis"/>
    <property type="evidence" value="ECO:0007669"/>
    <property type="project" value="UniProtKB-KW"/>
</dbReference>
<evidence type="ECO:0000256" key="2">
    <source>
        <dbReference type="ARBA" id="ARBA00009045"/>
    </source>
</evidence>
<name>A0ABT9J0J7_9BACL</name>
<keyword evidence="6 7" id="KW-0472">Membrane</keyword>
<feature type="transmembrane region" description="Helical" evidence="7">
    <location>
        <begin position="177"/>
        <end position="195"/>
    </location>
</feature>
<protein>
    <submittedName>
        <fullName evidence="9">Rhomboid family intramembrane serine protease</fullName>
        <ecNumber evidence="9">3.4.21.-</ecNumber>
    </submittedName>
</protein>
<evidence type="ECO:0000256" key="1">
    <source>
        <dbReference type="ARBA" id="ARBA00004141"/>
    </source>
</evidence>
<dbReference type="PANTHER" id="PTHR43731">
    <property type="entry name" value="RHOMBOID PROTEASE"/>
    <property type="match status" value="1"/>
</dbReference>
<dbReference type="RefSeq" id="WP_305991848.1">
    <property type="nucleotide sequence ID" value="NZ_JAVAMP010000003.1"/>
</dbReference>
<dbReference type="InterPro" id="IPR050925">
    <property type="entry name" value="Rhomboid_protease_S54"/>
</dbReference>
<dbReference type="Gene3D" id="1.20.1540.10">
    <property type="entry name" value="Rhomboid-like"/>
    <property type="match status" value="1"/>
</dbReference>
<reference evidence="9 10" key="1">
    <citation type="submission" date="2023-08" db="EMBL/GenBank/DDBJ databases">
        <authorList>
            <person name="Park J.-S."/>
        </authorList>
    </citation>
    <scope>NUCLEOTIDE SEQUENCE [LARGE SCALE GENOMIC DNA]</scope>
    <source>
        <strain evidence="9 10">2205SS18-9</strain>
    </source>
</reference>
<evidence type="ECO:0000256" key="3">
    <source>
        <dbReference type="ARBA" id="ARBA00022692"/>
    </source>
</evidence>
<dbReference type="GO" id="GO:0008233">
    <property type="term" value="F:peptidase activity"/>
    <property type="evidence" value="ECO:0007669"/>
    <property type="project" value="UniProtKB-KW"/>
</dbReference>
<keyword evidence="9" id="KW-0645">Protease</keyword>
<evidence type="ECO:0000259" key="8">
    <source>
        <dbReference type="Pfam" id="PF01694"/>
    </source>
</evidence>
<sequence>MIFLRYESFRQYLKFYPITVTILGLNFIVYLITVFLSLYYSYGLVLYLLGSLSYSAEGFEIWRIFTSMFLHGGFDHFLFNAFSLFLFGPPLERMLGKVKYIIIYLASGVFGNIISIAVYGSKVNSVGASGAIYGLLGAYLFMVLYLGHRIDPQSRTTIIVILTIGIIYSFISPGINISAHLGGLFAGFIIFSLMIRRKSQ</sequence>
<comment type="subcellular location">
    <subcellularLocation>
        <location evidence="1">Membrane</location>
        <topology evidence="1">Multi-pass membrane protein</topology>
    </subcellularLocation>
</comment>
<evidence type="ECO:0000256" key="7">
    <source>
        <dbReference type="SAM" id="Phobius"/>
    </source>
</evidence>
<dbReference type="SUPFAM" id="SSF144091">
    <property type="entry name" value="Rhomboid-like"/>
    <property type="match status" value="1"/>
</dbReference>
<keyword evidence="5 7" id="KW-1133">Transmembrane helix</keyword>
<keyword evidence="3 7" id="KW-0812">Transmembrane</keyword>
<comment type="caution">
    <text evidence="9">The sequence shown here is derived from an EMBL/GenBank/DDBJ whole genome shotgun (WGS) entry which is preliminary data.</text>
</comment>
<keyword evidence="10" id="KW-1185">Reference proteome</keyword>
<feature type="transmembrane region" description="Helical" evidence="7">
    <location>
        <begin position="100"/>
        <end position="120"/>
    </location>
</feature>
<dbReference type="EMBL" id="JAVAMP010000003">
    <property type="protein sequence ID" value="MDP5274544.1"/>
    <property type="molecule type" value="Genomic_DNA"/>
</dbReference>
<keyword evidence="4 9" id="KW-0378">Hydrolase</keyword>
<feature type="transmembrane region" description="Helical" evidence="7">
    <location>
        <begin position="154"/>
        <end position="171"/>
    </location>
</feature>
<evidence type="ECO:0000313" key="10">
    <source>
        <dbReference type="Proteomes" id="UP001231941"/>
    </source>
</evidence>
<accession>A0ABT9J0J7</accession>
<dbReference type="InterPro" id="IPR035952">
    <property type="entry name" value="Rhomboid-like_sf"/>
</dbReference>
<comment type="similarity">
    <text evidence="2">Belongs to the peptidase S54 family.</text>
</comment>
<gene>
    <name evidence="9" type="ORF">Q5Y73_10520</name>
</gene>
<evidence type="ECO:0000256" key="4">
    <source>
        <dbReference type="ARBA" id="ARBA00022801"/>
    </source>
</evidence>
<organism evidence="9 10">
    <name type="scientific">Chengkuizengella axinellae</name>
    <dbReference type="NCBI Taxonomy" id="3064388"/>
    <lineage>
        <taxon>Bacteria</taxon>
        <taxon>Bacillati</taxon>
        <taxon>Bacillota</taxon>
        <taxon>Bacilli</taxon>
        <taxon>Bacillales</taxon>
        <taxon>Paenibacillaceae</taxon>
        <taxon>Chengkuizengella</taxon>
    </lineage>
</organism>
<evidence type="ECO:0000313" key="9">
    <source>
        <dbReference type="EMBL" id="MDP5274544.1"/>
    </source>
</evidence>
<dbReference type="InterPro" id="IPR022764">
    <property type="entry name" value="Peptidase_S54_rhomboid_dom"/>
</dbReference>
<dbReference type="PANTHER" id="PTHR43731:SF14">
    <property type="entry name" value="PRESENILIN-ASSOCIATED RHOMBOID-LIKE PROTEIN, MITOCHONDRIAL"/>
    <property type="match status" value="1"/>
</dbReference>
<evidence type="ECO:0000256" key="5">
    <source>
        <dbReference type="ARBA" id="ARBA00022989"/>
    </source>
</evidence>
<proteinExistence type="inferred from homology"/>
<feature type="transmembrane region" description="Helical" evidence="7">
    <location>
        <begin position="12"/>
        <end position="41"/>
    </location>
</feature>
<dbReference type="Pfam" id="PF01694">
    <property type="entry name" value="Rhomboid"/>
    <property type="match status" value="1"/>
</dbReference>
<dbReference type="Proteomes" id="UP001231941">
    <property type="component" value="Unassembled WGS sequence"/>
</dbReference>
<feature type="transmembrane region" description="Helical" evidence="7">
    <location>
        <begin position="61"/>
        <end position="88"/>
    </location>
</feature>